<evidence type="ECO:0000313" key="4">
    <source>
        <dbReference type="EMBL" id="MCJ8501865.1"/>
    </source>
</evidence>
<keyword evidence="5" id="KW-1185">Reference proteome</keyword>
<dbReference type="InterPro" id="IPR050625">
    <property type="entry name" value="ParA/MinD_ATPase"/>
</dbReference>
<dbReference type="Gene3D" id="3.40.50.300">
    <property type="entry name" value="P-loop containing nucleotide triphosphate hydrolases"/>
    <property type="match status" value="2"/>
</dbReference>
<keyword evidence="2" id="KW-0067">ATP-binding</keyword>
<gene>
    <name evidence="4" type="ORF">MRX98_14875</name>
</gene>
<comment type="caution">
    <text evidence="4">The sequence shown here is derived from an EMBL/GenBank/DDBJ whole genome shotgun (WGS) entry which is preliminary data.</text>
</comment>
<protein>
    <submittedName>
        <fullName evidence="4">P-loop NTPase</fullName>
    </submittedName>
</protein>
<dbReference type="InterPro" id="IPR027417">
    <property type="entry name" value="P-loop_NTPase"/>
</dbReference>
<evidence type="ECO:0000256" key="1">
    <source>
        <dbReference type="ARBA" id="ARBA00022741"/>
    </source>
</evidence>
<evidence type="ECO:0000256" key="2">
    <source>
        <dbReference type="ARBA" id="ARBA00022840"/>
    </source>
</evidence>
<dbReference type="GO" id="GO:0051782">
    <property type="term" value="P:negative regulation of cell division"/>
    <property type="evidence" value="ECO:0007669"/>
    <property type="project" value="TreeGrafter"/>
</dbReference>
<evidence type="ECO:0000259" key="3">
    <source>
        <dbReference type="Pfam" id="PF01656"/>
    </source>
</evidence>
<dbReference type="PANTHER" id="PTHR43384:SF4">
    <property type="entry name" value="CELLULOSE BIOSYNTHESIS PROTEIN BCSQ-RELATED"/>
    <property type="match status" value="1"/>
</dbReference>
<accession>A0AA41R677</accession>
<reference evidence="4" key="1">
    <citation type="submission" date="2022-04" db="EMBL/GenBank/DDBJ databases">
        <title>Desulfatitalea alkaliphila sp. nov., a novel anaerobic sulfate-reducing bacterium isolated from terrestrial mud volcano, Taman Peninsula, Russia.</title>
        <authorList>
            <person name="Khomyakova M.A."/>
            <person name="Merkel A.Y."/>
            <person name="Slobodkin A.I."/>
        </authorList>
    </citation>
    <scope>NUCLEOTIDE SEQUENCE</scope>
    <source>
        <strain evidence="4">M08but</strain>
    </source>
</reference>
<dbReference type="InterPro" id="IPR002586">
    <property type="entry name" value="CobQ/CobB/MinD/ParA_Nub-bd_dom"/>
</dbReference>
<dbReference type="AlphaFoldDB" id="A0AA41R677"/>
<dbReference type="Proteomes" id="UP001165427">
    <property type="component" value="Unassembled WGS sequence"/>
</dbReference>
<dbReference type="SUPFAM" id="SSF52540">
    <property type="entry name" value="P-loop containing nucleoside triphosphate hydrolases"/>
    <property type="match status" value="1"/>
</dbReference>
<dbReference type="GO" id="GO:0005524">
    <property type="term" value="F:ATP binding"/>
    <property type="evidence" value="ECO:0007669"/>
    <property type="project" value="UniProtKB-KW"/>
</dbReference>
<keyword evidence="1" id="KW-0547">Nucleotide-binding</keyword>
<dbReference type="Pfam" id="PF01656">
    <property type="entry name" value="CbiA"/>
    <property type="match status" value="1"/>
</dbReference>
<proteinExistence type="predicted"/>
<evidence type="ECO:0000313" key="5">
    <source>
        <dbReference type="Proteomes" id="UP001165427"/>
    </source>
</evidence>
<dbReference type="GO" id="GO:0005829">
    <property type="term" value="C:cytosol"/>
    <property type="evidence" value="ECO:0007669"/>
    <property type="project" value="TreeGrafter"/>
</dbReference>
<dbReference type="RefSeq" id="WP_246911181.1">
    <property type="nucleotide sequence ID" value="NZ_JALJRB010000018.1"/>
</dbReference>
<dbReference type="EMBL" id="JALJRB010000018">
    <property type="protein sequence ID" value="MCJ8501865.1"/>
    <property type="molecule type" value="Genomic_DNA"/>
</dbReference>
<sequence>MPAEPIRAQTTAIRRAGDRRPTVVAVGGAKGGIGKSLLAANLAVHLANRGRRTVAVDLDLGAANLHLYLGVWALEHRINDYLDKKWERLDQIAVETRYGPRLIGGGSNRLGATNLPFARKLKLIRAIQTLDADVVVVDLGGDTAYNILDFFLQADHGIVITSCDPAAYLDAYTFVKMALHRRLTRLFGPESREATDVPRDPRLLSLLNSYVGPEAKSNGAKGANIDDLLAAVAATLPEGLPLVERAVADFQPLLLVNMAADTESAEAVVQRFQKVARRMLSVQVSYLTDIPAADEIARSTRDLVPEVALHPEGMLAQNLALIVERLQLGSGTRPSSP</sequence>
<organism evidence="4 5">
    <name type="scientific">Desulfatitalea alkaliphila</name>
    <dbReference type="NCBI Taxonomy" id="2929485"/>
    <lineage>
        <taxon>Bacteria</taxon>
        <taxon>Pseudomonadati</taxon>
        <taxon>Thermodesulfobacteriota</taxon>
        <taxon>Desulfobacteria</taxon>
        <taxon>Desulfobacterales</taxon>
        <taxon>Desulfosarcinaceae</taxon>
        <taxon>Desulfatitalea</taxon>
    </lineage>
</organism>
<dbReference type="GO" id="GO:0009898">
    <property type="term" value="C:cytoplasmic side of plasma membrane"/>
    <property type="evidence" value="ECO:0007669"/>
    <property type="project" value="TreeGrafter"/>
</dbReference>
<dbReference type="GO" id="GO:0016887">
    <property type="term" value="F:ATP hydrolysis activity"/>
    <property type="evidence" value="ECO:0007669"/>
    <property type="project" value="TreeGrafter"/>
</dbReference>
<feature type="domain" description="CobQ/CobB/MinD/ParA nucleotide binding" evidence="3">
    <location>
        <begin position="25"/>
        <end position="239"/>
    </location>
</feature>
<dbReference type="PANTHER" id="PTHR43384">
    <property type="entry name" value="SEPTUM SITE-DETERMINING PROTEIN MIND HOMOLOG, CHLOROPLASTIC-RELATED"/>
    <property type="match status" value="1"/>
</dbReference>
<name>A0AA41R677_9BACT</name>